<feature type="domain" description="Fe2OG dioxygenase" evidence="9">
    <location>
        <begin position="191"/>
        <end position="291"/>
    </location>
</feature>
<dbReference type="Proteomes" id="UP001187192">
    <property type="component" value="Unassembled WGS sequence"/>
</dbReference>
<dbReference type="InterPro" id="IPR027443">
    <property type="entry name" value="IPNS-like_sf"/>
</dbReference>
<organism evidence="10 11">
    <name type="scientific">Ficus carica</name>
    <name type="common">Common fig</name>
    <dbReference type="NCBI Taxonomy" id="3494"/>
    <lineage>
        <taxon>Eukaryota</taxon>
        <taxon>Viridiplantae</taxon>
        <taxon>Streptophyta</taxon>
        <taxon>Embryophyta</taxon>
        <taxon>Tracheophyta</taxon>
        <taxon>Spermatophyta</taxon>
        <taxon>Magnoliopsida</taxon>
        <taxon>eudicotyledons</taxon>
        <taxon>Gunneridae</taxon>
        <taxon>Pentapetalae</taxon>
        <taxon>rosids</taxon>
        <taxon>fabids</taxon>
        <taxon>Rosales</taxon>
        <taxon>Moraceae</taxon>
        <taxon>Ficeae</taxon>
        <taxon>Ficus</taxon>
    </lineage>
</organism>
<evidence type="ECO:0000256" key="8">
    <source>
        <dbReference type="RuleBase" id="RU003682"/>
    </source>
</evidence>
<comment type="catalytic activity">
    <reaction evidence="5">
        <text>gibberellin A1 + 2-oxoglutarate + O2 = gibberellin A8 + succinate + CO2</text>
        <dbReference type="Rhea" id="RHEA:15005"/>
        <dbReference type="ChEBI" id="CHEBI:15379"/>
        <dbReference type="ChEBI" id="CHEBI:16526"/>
        <dbReference type="ChEBI" id="CHEBI:16810"/>
        <dbReference type="ChEBI" id="CHEBI:30031"/>
        <dbReference type="ChEBI" id="CHEBI:58524"/>
        <dbReference type="ChEBI" id="CHEBI:58594"/>
        <dbReference type="EC" id="1.14.11.13"/>
    </reaction>
</comment>
<gene>
    <name evidence="10" type="ORF">TIFTF001_017191</name>
</gene>
<name>A0AA88AU29_FICCA</name>
<evidence type="ECO:0000256" key="7">
    <source>
        <dbReference type="ARBA" id="ARBA00066708"/>
    </source>
</evidence>
<dbReference type="EC" id="1.14.11.13" evidence="7"/>
<dbReference type="Pfam" id="PF03171">
    <property type="entry name" value="2OG-FeII_Oxy"/>
    <property type="match status" value="1"/>
</dbReference>
<dbReference type="InterPro" id="IPR026992">
    <property type="entry name" value="DIOX_N"/>
</dbReference>
<evidence type="ECO:0000256" key="6">
    <source>
        <dbReference type="ARBA" id="ARBA00061282"/>
    </source>
</evidence>
<comment type="caution">
    <text evidence="10">The sequence shown here is derived from an EMBL/GenBank/DDBJ whole genome shotgun (WGS) entry which is preliminary data.</text>
</comment>
<keyword evidence="11" id="KW-1185">Reference proteome</keyword>
<dbReference type="FunFam" id="2.60.120.330:FF:000021">
    <property type="entry name" value="Gibberellin 2-beta-dioxygenase 8"/>
    <property type="match status" value="1"/>
</dbReference>
<dbReference type="PANTHER" id="PTHR47990">
    <property type="entry name" value="2-OXOGLUTARATE (2OG) AND FE(II)-DEPENDENT OXYGENASE SUPERFAMILY PROTEIN-RELATED"/>
    <property type="match status" value="1"/>
</dbReference>
<sequence>MIIDSTPPLLDHYRALLDHSSSLETTEHNSHCSGVAMEECELPLIDLGGLRSHDKWERLGCAKAISKASSEWGFFQVVNHGISLELVKKMRKEQIEFFEAPFEYKATSRLLNNSYRWGTPTATRPNQFSWSEAFHIPLTKVSEEDCYGDFISLREPMTEFAAAMSKLARLLAGVLAESLGHRREVLEDICDESTCFLRLNHYPACPVSSEIFGLVPHTDSGFLTILCQDQVGGLQLMKDFKWVSVKPNQEALIVNVGDLFQAWSNDVYKSVEHRVIANKTQRYSIAYFLCPSYDSIIGSSREPSVYRNFTFREYRSQVQEDVKKMGYKVGLSRFLVEDESIHAMLKATKTT</sequence>
<evidence type="ECO:0000256" key="2">
    <source>
        <dbReference type="ARBA" id="ARBA00022964"/>
    </source>
</evidence>
<keyword evidence="2" id="KW-0223">Dioxygenase</keyword>
<evidence type="ECO:0000313" key="11">
    <source>
        <dbReference type="Proteomes" id="UP001187192"/>
    </source>
</evidence>
<dbReference type="PROSITE" id="PS51471">
    <property type="entry name" value="FE2OG_OXY"/>
    <property type="match status" value="1"/>
</dbReference>
<dbReference type="GO" id="GO:0046872">
    <property type="term" value="F:metal ion binding"/>
    <property type="evidence" value="ECO:0007669"/>
    <property type="project" value="UniProtKB-KW"/>
</dbReference>
<proteinExistence type="inferred from homology"/>
<protein>
    <recommendedName>
        <fullName evidence="7">gibberellin 2beta-dioxygenase</fullName>
        <ecNumber evidence="7">1.14.11.13</ecNumber>
    </recommendedName>
</protein>
<comment type="similarity">
    <text evidence="6">Belongs to the iron/ascorbate-dependent oxidoreductase family. GA2OX subfamily.</text>
</comment>
<dbReference type="EMBL" id="BTGU01000027">
    <property type="protein sequence ID" value="GMN48021.1"/>
    <property type="molecule type" value="Genomic_DNA"/>
</dbReference>
<dbReference type="InterPro" id="IPR044861">
    <property type="entry name" value="IPNS-like_FE2OG_OXY"/>
</dbReference>
<evidence type="ECO:0000256" key="3">
    <source>
        <dbReference type="ARBA" id="ARBA00023002"/>
    </source>
</evidence>
<accession>A0AA88AU29</accession>
<evidence type="ECO:0000259" key="9">
    <source>
        <dbReference type="PROSITE" id="PS51471"/>
    </source>
</evidence>
<dbReference type="AlphaFoldDB" id="A0AA88AU29"/>
<evidence type="ECO:0000256" key="4">
    <source>
        <dbReference type="ARBA" id="ARBA00023004"/>
    </source>
</evidence>
<reference evidence="10" key="1">
    <citation type="submission" date="2023-07" db="EMBL/GenBank/DDBJ databases">
        <title>draft genome sequence of fig (Ficus carica).</title>
        <authorList>
            <person name="Takahashi T."/>
            <person name="Nishimura K."/>
        </authorList>
    </citation>
    <scope>NUCLEOTIDE SEQUENCE</scope>
</reference>
<evidence type="ECO:0000256" key="5">
    <source>
        <dbReference type="ARBA" id="ARBA00052204"/>
    </source>
</evidence>
<keyword evidence="4 8" id="KW-0408">Iron</keyword>
<dbReference type="Gene3D" id="2.60.120.330">
    <property type="entry name" value="B-lactam Antibiotic, Isopenicillin N Synthase, Chain"/>
    <property type="match status" value="1"/>
</dbReference>
<dbReference type="InterPro" id="IPR050231">
    <property type="entry name" value="Iron_ascorbate_oxido_reductase"/>
</dbReference>
<keyword evidence="1 8" id="KW-0479">Metal-binding</keyword>
<dbReference type="InterPro" id="IPR005123">
    <property type="entry name" value="Oxoglu/Fe-dep_dioxygenase_dom"/>
</dbReference>
<dbReference type="SUPFAM" id="SSF51197">
    <property type="entry name" value="Clavaminate synthase-like"/>
    <property type="match status" value="1"/>
</dbReference>
<dbReference type="GO" id="GO:0045543">
    <property type="term" value="F:gibberellin 2-beta-dioxygenase activity"/>
    <property type="evidence" value="ECO:0007669"/>
    <property type="project" value="UniProtKB-EC"/>
</dbReference>
<dbReference type="GO" id="GO:0009685">
    <property type="term" value="P:gibberellin metabolic process"/>
    <property type="evidence" value="ECO:0007669"/>
    <property type="project" value="UniProtKB-ARBA"/>
</dbReference>
<dbReference type="Pfam" id="PF14226">
    <property type="entry name" value="DIOX_N"/>
    <property type="match status" value="1"/>
</dbReference>
<keyword evidence="3 8" id="KW-0560">Oxidoreductase</keyword>
<evidence type="ECO:0000313" key="10">
    <source>
        <dbReference type="EMBL" id="GMN48021.1"/>
    </source>
</evidence>
<evidence type="ECO:0000256" key="1">
    <source>
        <dbReference type="ARBA" id="ARBA00022723"/>
    </source>
</evidence>